<dbReference type="Gene3D" id="1.10.20.60">
    <property type="entry name" value="Glu-tRNAGln amidotransferase C subunit, N-terminal domain"/>
    <property type="match status" value="1"/>
</dbReference>
<comment type="function">
    <text evidence="3">Allows the formation of correctly charged Asn-tRNA(Asn) or Gln-tRNA(Gln) through the transamidation of misacylated Asp-tRNA(Asn) or Glu-tRNA(Gln) in organisms which lack either or both of asparaginyl-tRNA or glutaminyl-tRNA synthetases. The reaction takes place in the presence of glutamine and ATP through an activated phospho-Asp-tRNA(Asn) or phospho-Glu-tRNA(Gln).</text>
</comment>
<organism evidence="6 7">
    <name type="scientific">Urinicoccus massiliensis</name>
    <dbReference type="NCBI Taxonomy" id="1723382"/>
    <lineage>
        <taxon>Bacteria</taxon>
        <taxon>Bacillati</taxon>
        <taxon>Bacillota</taxon>
        <taxon>Tissierellia</taxon>
        <taxon>Tissierellales</taxon>
        <taxon>Peptoniphilaceae</taxon>
        <taxon>Urinicoccus</taxon>
    </lineage>
</organism>
<evidence type="ECO:0000256" key="3">
    <source>
        <dbReference type="ARBA" id="ARBA00024799"/>
    </source>
</evidence>
<evidence type="ECO:0000313" key="7">
    <source>
        <dbReference type="Proteomes" id="UP000377798"/>
    </source>
</evidence>
<dbReference type="GO" id="GO:0006450">
    <property type="term" value="P:regulation of translational fidelity"/>
    <property type="evidence" value="ECO:0007669"/>
    <property type="project" value="InterPro"/>
</dbReference>
<dbReference type="RefSeq" id="WP_131748221.1">
    <property type="nucleotide sequence ID" value="NZ_CAACYI010000001.1"/>
</dbReference>
<protein>
    <submittedName>
        <fullName evidence="6">Glutamyl-tRNA(Gln) amidotransferase subunit C</fullName>
        <ecNumber evidence="6">6.3.5.-</ecNumber>
    </submittedName>
</protein>
<dbReference type="EC" id="6.3.5.-" evidence="6"/>
<comment type="caution">
    <text evidence="6">The sequence shown here is derived from an EMBL/GenBank/DDBJ whole genome shotgun (WGS) entry which is preliminary data.</text>
</comment>
<dbReference type="GO" id="GO:0016740">
    <property type="term" value="F:transferase activity"/>
    <property type="evidence" value="ECO:0007669"/>
    <property type="project" value="UniProtKB-KW"/>
</dbReference>
<dbReference type="NCBIfam" id="TIGR00135">
    <property type="entry name" value="gatC"/>
    <property type="match status" value="1"/>
</dbReference>
<dbReference type="EMBL" id="CAACYI010000001">
    <property type="protein sequence ID" value="VFB15800.1"/>
    <property type="molecule type" value="Genomic_DNA"/>
</dbReference>
<keyword evidence="7" id="KW-1185">Reference proteome</keyword>
<dbReference type="AlphaFoldDB" id="A0A8H2MDP1"/>
<evidence type="ECO:0000256" key="2">
    <source>
        <dbReference type="ARBA" id="ARBA00011123"/>
    </source>
</evidence>
<comment type="subunit">
    <text evidence="2">Heterotrimer of A, B and C subunits.</text>
</comment>
<comment type="similarity">
    <text evidence="1">Belongs to the GatC family.</text>
</comment>
<gene>
    <name evidence="6" type="primary">gatC</name>
    <name evidence="6" type="ORF">NCTC13150_00304</name>
</gene>
<evidence type="ECO:0000256" key="1">
    <source>
        <dbReference type="ARBA" id="ARBA00010757"/>
    </source>
</evidence>
<dbReference type="Proteomes" id="UP000377798">
    <property type="component" value="Unassembled WGS sequence"/>
</dbReference>
<dbReference type="GO" id="GO:0070681">
    <property type="term" value="P:glutaminyl-tRNAGln biosynthesis via transamidation"/>
    <property type="evidence" value="ECO:0007669"/>
    <property type="project" value="TreeGrafter"/>
</dbReference>
<dbReference type="InterPro" id="IPR003837">
    <property type="entry name" value="GatC"/>
</dbReference>
<dbReference type="Pfam" id="PF02686">
    <property type="entry name" value="GatC"/>
    <property type="match status" value="1"/>
</dbReference>
<keyword evidence="6" id="KW-0436">Ligase</keyword>
<evidence type="ECO:0000256" key="5">
    <source>
        <dbReference type="ARBA" id="ARBA00047913"/>
    </source>
</evidence>
<dbReference type="PANTHER" id="PTHR15004:SF0">
    <property type="entry name" value="GLUTAMYL-TRNA(GLN) AMIDOTRANSFERASE SUBUNIT C, MITOCHONDRIAL"/>
    <property type="match status" value="1"/>
</dbReference>
<reference evidence="6 7" key="1">
    <citation type="submission" date="2019-02" db="EMBL/GenBank/DDBJ databases">
        <authorList>
            <consortium name="Pathogen Informatics"/>
        </authorList>
    </citation>
    <scope>NUCLEOTIDE SEQUENCE [LARGE SCALE GENOMIC DNA]</scope>
    <source>
        <strain evidence="6 7">3012STDY7089603</strain>
    </source>
</reference>
<comment type="catalytic activity">
    <reaction evidence="5">
        <text>L-glutamyl-tRNA(Gln) + L-glutamine + ATP + H2O = L-glutaminyl-tRNA(Gln) + L-glutamate + ADP + phosphate + H(+)</text>
        <dbReference type="Rhea" id="RHEA:17521"/>
        <dbReference type="Rhea" id="RHEA-COMP:9681"/>
        <dbReference type="Rhea" id="RHEA-COMP:9684"/>
        <dbReference type="ChEBI" id="CHEBI:15377"/>
        <dbReference type="ChEBI" id="CHEBI:15378"/>
        <dbReference type="ChEBI" id="CHEBI:29985"/>
        <dbReference type="ChEBI" id="CHEBI:30616"/>
        <dbReference type="ChEBI" id="CHEBI:43474"/>
        <dbReference type="ChEBI" id="CHEBI:58359"/>
        <dbReference type="ChEBI" id="CHEBI:78520"/>
        <dbReference type="ChEBI" id="CHEBI:78521"/>
        <dbReference type="ChEBI" id="CHEBI:456216"/>
    </reaction>
</comment>
<dbReference type="PANTHER" id="PTHR15004">
    <property type="entry name" value="GLUTAMYL-TRNA(GLN) AMIDOTRANSFERASE SUBUNIT C, MITOCHONDRIAL"/>
    <property type="match status" value="1"/>
</dbReference>
<comment type="catalytic activity">
    <reaction evidence="4">
        <text>L-aspartyl-tRNA(Asn) + L-glutamine + ATP + H2O = L-asparaginyl-tRNA(Asn) + L-glutamate + ADP + phosphate + 2 H(+)</text>
        <dbReference type="Rhea" id="RHEA:14513"/>
        <dbReference type="Rhea" id="RHEA-COMP:9674"/>
        <dbReference type="Rhea" id="RHEA-COMP:9677"/>
        <dbReference type="ChEBI" id="CHEBI:15377"/>
        <dbReference type="ChEBI" id="CHEBI:15378"/>
        <dbReference type="ChEBI" id="CHEBI:29985"/>
        <dbReference type="ChEBI" id="CHEBI:30616"/>
        <dbReference type="ChEBI" id="CHEBI:43474"/>
        <dbReference type="ChEBI" id="CHEBI:58359"/>
        <dbReference type="ChEBI" id="CHEBI:78515"/>
        <dbReference type="ChEBI" id="CHEBI:78516"/>
        <dbReference type="ChEBI" id="CHEBI:456216"/>
    </reaction>
</comment>
<sequence>MKRDQIKHIANIAKLDFSEEELAKFADSFSETMDFVDQIRQVATEDTETFQVNEMGSHLREDQVKESFSQDQAIRNTESEKYGYFDIIRYVD</sequence>
<keyword evidence="6" id="KW-0808">Transferase</keyword>
<dbReference type="GO" id="GO:0016874">
    <property type="term" value="F:ligase activity"/>
    <property type="evidence" value="ECO:0007669"/>
    <property type="project" value="UniProtKB-KW"/>
</dbReference>
<evidence type="ECO:0000313" key="6">
    <source>
        <dbReference type="EMBL" id="VFB15800.1"/>
    </source>
</evidence>
<proteinExistence type="inferred from homology"/>
<dbReference type="SUPFAM" id="SSF141000">
    <property type="entry name" value="Glu-tRNAGln amidotransferase C subunit"/>
    <property type="match status" value="1"/>
</dbReference>
<accession>A0A8H2MDP1</accession>
<name>A0A8H2MDP1_9FIRM</name>
<dbReference type="InterPro" id="IPR036113">
    <property type="entry name" value="Asp/Glu-ADT_sf_sub_c"/>
</dbReference>
<evidence type="ECO:0000256" key="4">
    <source>
        <dbReference type="ARBA" id="ARBA00047380"/>
    </source>
</evidence>